<dbReference type="HOGENOM" id="CLU_090544_1_0_1"/>
<reference evidence="1 2" key="1">
    <citation type="submission" date="2014-04" db="EMBL/GenBank/DDBJ databases">
        <authorList>
            <consortium name="DOE Joint Genome Institute"/>
            <person name="Kuo A."/>
            <person name="Kohler A."/>
            <person name="Costa M.D."/>
            <person name="Nagy L.G."/>
            <person name="Floudas D."/>
            <person name="Copeland A."/>
            <person name="Barry K.W."/>
            <person name="Cichocki N."/>
            <person name="Veneault-Fourrey C."/>
            <person name="LaButti K."/>
            <person name="Lindquist E.A."/>
            <person name="Lipzen A."/>
            <person name="Lundell T."/>
            <person name="Morin E."/>
            <person name="Murat C."/>
            <person name="Sun H."/>
            <person name="Tunlid A."/>
            <person name="Henrissat B."/>
            <person name="Grigoriev I.V."/>
            <person name="Hibbett D.S."/>
            <person name="Martin F."/>
            <person name="Nordberg H.P."/>
            <person name="Cantor M.N."/>
            <person name="Hua S.X."/>
        </authorList>
    </citation>
    <scope>NUCLEOTIDE SEQUENCE [LARGE SCALE GENOMIC DNA]</scope>
    <source>
        <strain evidence="1 2">Marx 270</strain>
    </source>
</reference>
<reference evidence="2" key="2">
    <citation type="submission" date="2015-01" db="EMBL/GenBank/DDBJ databases">
        <title>Evolutionary Origins and Diversification of the Mycorrhizal Mutualists.</title>
        <authorList>
            <consortium name="DOE Joint Genome Institute"/>
            <consortium name="Mycorrhizal Genomics Consortium"/>
            <person name="Kohler A."/>
            <person name="Kuo A."/>
            <person name="Nagy L.G."/>
            <person name="Floudas D."/>
            <person name="Copeland A."/>
            <person name="Barry K.W."/>
            <person name="Cichocki N."/>
            <person name="Veneault-Fourrey C."/>
            <person name="LaButti K."/>
            <person name="Lindquist E.A."/>
            <person name="Lipzen A."/>
            <person name="Lundell T."/>
            <person name="Morin E."/>
            <person name="Murat C."/>
            <person name="Riley R."/>
            <person name="Ohm R."/>
            <person name="Sun H."/>
            <person name="Tunlid A."/>
            <person name="Henrissat B."/>
            <person name="Grigoriev I.V."/>
            <person name="Hibbett D.S."/>
            <person name="Martin F."/>
        </authorList>
    </citation>
    <scope>NUCLEOTIDE SEQUENCE [LARGE SCALE GENOMIC DNA]</scope>
    <source>
        <strain evidence="2">Marx 270</strain>
    </source>
</reference>
<dbReference type="InParanoid" id="A0A0C3IG36"/>
<accession>A0A0C3IG36</accession>
<gene>
    <name evidence="1" type="ORF">M404DRAFT_164522</name>
</gene>
<name>A0A0C3IG36_PISTI</name>
<dbReference type="AlphaFoldDB" id="A0A0C3IG36"/>
<dbReference type="Proteomes" id="UP000054217">
    <property type="component" value="Unassembled WGS sequence"/>
</dbReference>
<evidence type="ECO:0000313" key="1">
    <source>
        <dbReference type="EMBL" id="KIN95972.1"/>
    </source>
</evidence>
<proteinExistence type="predicted"/>
<sequence length="259" mass="28500">MAEGPEDSQQLSVVGIIVEFWRGHGARVESDWAEFTIGASDRQNASNGIVGGIGFHCKWSVRNPVSESRSGAEGILQAEESGAALLGKVPRSTLSHEASERNDNVGVVINESSVEVCETKERLDVSHLPQLRPVVDCLNLLSGHGETGGRKNITEVLDRVGVKLALLWLGIKAMLLKAAEYLFYVFAMRLHHVCKDAVDELLESHRCVSQTEWHHLPLVRTITSAESRFPLIAVCYADQMIGMAEIDLGVDFSTVWRIE</sequence>
<organism evidence="1 2">
    <name type="scientific">Pisolithus tinctorius Marx 270</name>
    <dbReference type="NCBI Taxonomy" id="870435"/>
    <lineage>
        <taxon>Eukaryota</taxon>
        <taxon>Fungi</taxon>
        <taxon>Dikarya</taxon>
        <taxon>Basidiomycota</taxon>
        <taxon>Agaricomycotina</taxon>
        <taxon>Agaricomycetes</taxon>
        <taxon>Agaricomycetidae</taxon>
        <taxon>Boletales</taxon>
        <taxon>Sclerodermatineae</taxon>
        <taxon>Pisolithaceae</taxon>
        <taxon>Pisolithus</taxon>
    </lineage>
</organism>
<evidence type="ECO:0000313" key="2">
    <source>
        <dbReference type="Proteomes" id="UP000054217"/>
    </source>
</evidence>
<protein>
    <submittedName>
        <fullName evidence="1">Uncharacterized protein</fullName>
    </submittedName>
</protein>
<dbReference type="EMBL" id="KN832056">
    <property type="protein sequence ID" value="KIN95972.1"/>
    <property type="molecule type" value="Genomic_DNA"/>
</dbReference>
<keyword evidence="2" id="KW-1185">Reference proteome</keyword>